<keyword evidence="2" id="KW-1185">Reference proteome</keyword>
<reference evidence="1 2" key="1">
    <citation type="submission" date="2024-09" db="EMBL/GenBank/DDBJ databases">
        <authorList>
            <person name="Sun Q."/>
            <person name="Mori K."/>
        </authorList>
    </citation>
    <scope>NUCLEOTIDE SEQUENCE [LARGE SCALE GENOMIC DNA]</scope>
    <source>
        <strain evidence="1 2">JCM 13852</strain>
    </source>
</reference>
<organism evidence="1 2">
    <name type="scientific">Amycolatopsis plumensis</name>
    <dbReference type="NCBI Taxonomy" id="236508"/>
    <lineage>
        <taxon>Bacteria</taxon>
        <taxon>Bacillati</taxon>
        <taxon>Actinomycetota</taxon>
        <taxon>Actinomycetes</taxon>
        <taxon>Pseudonocardiales</taxon>
        <taxon>Pseudonocardiaceae</taxon>
        <taxon>Amycolatopsis</taxon>
    </lineage>
</organism>
<sequence length="359" mass="38355">MAELRFTAPEPIFPQAGAMNSEMPLARFGDCEETGLVKISGGYFPAMVPKKAVAAERTFDRRLVLTAALAGLATSACGALQRGKALAVPAPAAVAAAPPPPPPNPLEKGLLVGFCGAPGAKALGRMTGDLGEASRALRRQIDTFPAGRPITPVVELIATTVHRSPGEDGMFRSRCEDSTVREYLDAARALKGLLLLNIQPGRADFLPEVQAYERWLTEPDVGVALDPEWAVEPGVIPGRKFGRTTGAELDGVARYLGSLADTHNLPAKVMIYHQVAASVVREEELLKQHRGVSVVKVVDGIGSAAAKKATWKTLMTTMPDHVRPGFKLFFEEDTRRGADLMTPADVLALNPTPAYVVYE</sequence>
<proteinExistence type="predicted"/>
<dbReference type="EMBL" id="JBHMBK010000007">
    <property type="protein sequence ID" value="MFB9685077.1"/>
    <property type="molecule type" value="Genomic_DNA"/>
</dbReference>
<protein>
    <recommendedName>
        <fullName evidence="3">Lipoprotein</fullName>
    </recommendedName>
</protein>
<name>A0ABV5U122_9PSEU</name>
<evidence type="ECO:0000313" key="1">
    <source>
        <dbReference type="EMBL" id="MFB9685077.1"/>
    </source>
</evidence>
<comment type="caution">
    <text evidence="1">The sequence shown here is derived from an EMBL/GenBank/DDBJ whole genome shotgun (WGS) entry which is preliminary data.</text>
</comment>
<evidence type="ECO:0008006" key="3">
    <source>
        <dbReference type="Google" id="ProtNLM"/>
    </source>
</evidence>
<gene>
    <name evidence="1" type="ORF">ACFFTO_12870</name>
</gene>
<accession>A0ABV5U122</accession>
<dbReference type="Proteomes" id="UP001589535">
    <property type="component" value="Unassembled WGS sequence"/>
</dbReference>
<dbReference type="RefSeq" id="WP_378192367.1">
    <property type="nucleotide sequence ID" value="NZ_JBHMBK010000007.1"/>
</dbReference>
<evidence type="ECO:0000313" key="2">
    <source>
        <dbReference type="Proteomes" id="UP001589535"/>
    </source>
</evidence>